<dbReference type="GO" id="GO:0003676">
    <property type="term" value="F:nucleic acid binding"/>
    <property type="evidence" value="ECO:0007669"/>
    <property type="project" value="InterPro"/>
</dbReference>
<feature type="compositionally biased region" description="Gly residues" evidence="6">
    <location>
        <begin position="577"/>
        <end position="597"/>
    </location>
</feature>
<keyword evidence="4" id="KW-0963">Cytoplasm</keyword>
<feature type="region of interest" description="Disordered" evidence="6">
    <location>
        <begin position="418"/>
        <end position="439"/>
    </location>
</feature>
<dbReference type="SUPFAM" id="SSF54928">
    <property type="entry name" value="RNA-binding domain, RBD"/>
    <property type="match status" value="1"/>
</dbReference>
<protein>
    <recommendedName>
        <fullName evidence="9">Calcineurin-mediated signaling pathway inhibitor DSCR1</fullName>
    </recommendedName>
</protein>
<feature type="region of interest" description="Disordered" evidence="6">
    <location>
        <begin position="577"/>
        <end position="617"/>
    </location>
</feature>
<dbReference type="Pfam" id="PF03517">
    <property type="entry name" value="Voldacs"/>
    <property type="match status" value="1"/>
</dbReference>
<evidence type="ECO:0000256" key="3">
    <source>
        <dbReference type="ARBA" id="ARBA00008209"/>
    </source>
</evidence>
<gene>
    <name evidence="7" type="ORF">UTRI_00491</name>
</gene>
<evidence type="ECO:0000313" key="8">
    <source>
        <dbReference type="Proteomes" id="UP000324022"/>
    </source>
</evidence>
<dbReference type="AlphaFoldDB" id="A0A5C3DRG9"/>
<dbReference type="GO" id="GO:0005634">
    <property type="term" value="C:nucleus"/>
    <property type="evidence" value="ECO:0007669"/>
    <property type="project" value="UniProtKB-SubCell"/>
</dbReference>
<dbReference type="PANTHER" id="PTHR10300">
    <property type="entry name" value="CALCIPRESSIN"/>
    <property type="match status" value="1"/>
</dbReference>
<feature type="compositionally biased region" description="Basic and acidic residues" evidence="6">
    <location>
        <begin position="59"/>
        <end position="68"/>
    </location>
</feature>
<accession>A0A5C3DRG9</accession>
<dbReference type="InterPro" id="IPR012677">
    <property type="entry name" value="Nucleotide-bd_a/b_plait_sf"/>
</dbReference>
<dbReference type="GO" id="GO:0005737">
    <property type="term" value="C:cytoplasm"/>
    <property type="evidence" value="ECO:0007669"/>
    <property type="project" value="UniProtKB-SubCell"/>
</dbReference>
<dbReference type="GO" id="GO:0019722">
    <property type="term" value="P:calcium-mediated signaling"/>
    <property type="evidence" value="ECO:0007669"/>
    <property type="project" value="InterPro"/>
</dbReference>
<organism evidence="7 8">
    <name type="scientific">Ustilago trichophora</name>
    <dbReference type="NCBI Taxonomy" id="86804"/>
    <lineage>
        <taxon>Eukaryota</taxon>
        <taxon>Fungi</taxon>
        <taxon>Dikarya</taxon>
        <taxon>Basidiomycota</taxon>
        <taxon>Ustilaginomycotina</taxon>
        <taxon>Ustilaginomycetes</taxon>
        <taxon>Ustilaginales</taxon>
        <taxon>Ustilaginaceae</taxon>
        <taxon>Ustilago</taxon>
    </lineage>
</organism>
<evidence type="ECO:0000256" key="1">
    <source>
        <dbReference type="ARBA" id="ARBA00004123"/>
    </source>
</evidence>
<evidence type="ECO:0000313" key="7">
    <source>
        <dbReference type="EMBL" id="SPO21014.1"/>
    </source>
</evidence>
<evidence type="ECO:0000256" key="2">
    <source>
        <dbReference type="ARBA" id="ARBA00004496"/>
    </source>
</evidence>
<comment type="subcellular location">
    <subcellularLocation>
        <location evidence="2">Cytoplasm</location>
    </subcellularLocation>
    <subcellularLocation>
        <location evidence="1">Nucleus</location>
    </subcellularLocation>
</comment>
<keyword evidence="8" id="KW-1185">Reference proteome</keyword>
<dbReference type="Gene3D" id="2.30.29.30">
    <property type="entry name" value="Pleckstrin-homology domain (PH domain)/Phosphotyrosine-binding domain (PTB)"/>
    <property type="match status" value="1"/>
</dbReference>
<evidence type="ECO:0000256" key="4">
    <source>
        <dbReference type="ARBA" id="ARBA00022490"/>
    </source>
</evidence>
<name>A0A5C3DRG9_9BASI</name>
<feature type="region of interest" description="Disordered" evidence="6">
    <location>
        <begin position="59"/>
        <end position="84"/>
    </location>
</feature>
<evidence type="ECO:0000256" key="6">
    <source>
        <dbReference type="SAM" id="MobiDB-lite"/>
    </source>
</evidence>
<dbReference type="InterPro" id="IPR006931">
    <property type="entry name" value="Calcipressin"/>
</dbReference>
<reference evidence="7 8" key="1">
    <citation type="submission" date="2018-03" db="EMBL/GenBank/DDBJ databases">
        <authorList>
            <person name="Guldener U."/>
        </authorList>
    </citation>
    <scope>NUCLEOTIDE SEQUENCE [LARGE SCALE GENOMIC DNA]</scope>
    <source>
        <strain evidence="7 8">NBRC100155</strain>
    </source>
</reference>
<dbReference type="InterPro" id="IPR011993">
    <property type="entry name" value="PH-like_dom_sf"/>
</dbReference>
<dbReference type="EMBL" id="OOIN01000002">
    <property type="protein sequence ID" value="SPO21014.1"/>
    <property type="molecule type" value="Genomic_DNA"/>
</dbReference>
<dbReference type="Gene3D" id="3.30.70.330">
    <property type="match status" value="1"/>
</dbReference>
<dbReference type="PANTHER" id="PTHR10300:SF14">
    <property type="entry name" value="PROTEIN SARAH"/>
    <property type="match status" value="1"/>
</dbReference>
<keyword evidence="5" id="KW-0539">Nucleus</keyword>
<feature type="compositionally biased region" description="Acidic residues" evidence="6">
    <location>
        <begin position="70"/>
        <end position="84"/>
    </location>
</feature>
<dbReference type="CDD" id="cd12434">
    <property type="entry name" value="RRM_RCAN_like"/>
    <property type="match status" value="1"/>
</dbReference>
<dbReference type="GO" id="GO:0008597">
    <property type="term" value="F:calcium-dependent protein serine/threonine phosphatase regulator activity"/>
    <property type="evidence" value="ECO:0007669"/>
    <property type="project" value="TreeGrafter"/>
</dbReference>
<dbReference type="Proteomes" id="UP000324022">
    <property type="component" value="Unassembled WGS sequence"/>
</dbReference>
<comment type="similarity">
    <text evidence="3">Belongs to the RCAN family.</text>
</comment>
<dbReference type="Pfam" id="PF04847">
    <property type="entry name" value="Calcipressin"/>
    <property type="match status" value="1"/>
</dbReference>
<evidence type="ECO:0008006" key="9">
    <source>
        <dbReference type="Google" id="ProtNLM"/>
    </source>
</evidence>
<evidence type="ECO:0000256" key="5">
    <source>
        <dbReference type="ARBA" id="ARBA00023242"/>
    </source>
</evidence>
<dbReference type="OrthoDB" id="17212at2759"/>
<dbReference type="InterPro" id="IPR035979">
    <property type="entry name" value="RBD_domain_sf"/>
</dbReference>
<proteinExistence type="inferred from homology"/>
<dbReference type="InterPro" id="IPR039924">
    <property type="entry name" value="ICln/Lot5/Saf5"/>
</dbReference>
<sequence>MEEISAPPQHISAVQLEQLQQSTPESFDAIPPVLHFHLAQSTVYVSPSPSSRPGCFEHLKTTKSKTDIAESSDEDEDGDEDEDEVFQATGELWLTEREVAFLAPQAGIGFRLGYPNVALHAVTRTPPAFLSSTTQNGASSSAAAAASADFHGCLYCQLDLSPNAGTAEMGDDDDDDGEFVEMYICTPDSGSLDQLFETLSHCASLHPSGSVEDDGGHPFAGFAPFGTSAAGVQLGDGDQEDDEDAAFEDADADGDEDQELSETGRRNLAHLESVMQWPDSDEAETPSLVHGDTLAQNLKTTTDTAAATNTLILSNLPVEFFIPHICSLLLSLLNTYGPMVRWTPLPSVGRAVVVFEDSEGAAMAKAGLDRLVLPFEDSDVQGVERACDEDDGTILRAMFGPITDPATEPETLAVPTTDKNFLISPPGSPPVGWEPIREDPPNRDTLAEDLMKALADLRDTGSHIESHQPRVWGESTWDEPKAERTSEGAGTPEVILAPSTAPAMRAFQPAWLRGAGQYAEANHGDDEQIDLPGVTVQSFDGDQGEEQGGGAKLYNGFSISSVKATVESMRGPVVHLGGGGTRLDAGPGLGPELGGGSRRITPTSRPPLSTDDYPNVS</sequence>